<dbReference type="Proteomes" id="UP000297966">
    <property type="component" value="Unassembled WGS sequence"/>
</dbReference>
<accession>A0A4Y9LL52</accession>
<organism evidence="1 2">
    <name type="scientific">Bradyrhizobium niftali</name>
    <dbReference type="NCBI Taxonomy" id="2560055"/>
    <lineage>
        <taxon>Bacteria</taxon>
        <taxon>Pseudomonadati</taxon>
        <taxon>Pseudomonadota</taxon>
        <taxon>Alphaproteobacteria</taxon>
        <taxon>Hyphomicrobiales</taxon>
        <taxon>Nitrobacteraceae</taxon>
        <taxon>Bradyrhizobium</taxon>
    </lineage>
</organism>
<reference evidence="1 2" key="1">
    <citation type="submission" date="2019-03" db="EMBL/GenBank/DDBJ databases">
        <title>Bradyrhizobium diversity isolated from nodules of Chamaecrista fasciculata.</title>
        <authorList>
            <person name="Klepa M.S."/>
            <person name="Urquiaga M.O."/>
            <person name="Hungria M."/>
            <person name="Delamuta J.R."/>
        </authorList>
    </citation>
    <scope>NUCLEOTIDE SEQUENCE [LARGE SCALE GENOMIC DNA]</scope>
    <source>
        <strain evidence="1 2">CNPSo 3448</strain>
    </source>
</reference>
<keyword evidence="2" id="KW-1185">Reference proteome</keyword>
<sequence>MRGRILMSLLFHRAVEDMEIWSAAGDGFSFVITYETPAGAGFHGRAGYVASWRPLYRGNGAIKIGGSAFSTFAEAEKACNTMLEYLKGLSPN</sequence>
<proteinExistence type="predicted"/>
<evidence type="ECO:0000313" key="2">
    <source>
        <dbReference type="Proteomes" id="UP000297966"/>
    </source>
</evidence>
<dbReference type="EMBL" id="SPQT01000019">
    <property type="protein sequence ID" value="TFV44278.1"/>
    <property type="molecule type" value="Genomic_DNA"/>
</dbReference>
<dbReference type="OrthoDB" id="8250862at2"/>
<name>A0A4Y9LL52_9BRAD</name>
<gene>
    <name evidence="1" type="ORF">E4K65_28715</name>
</gene>
<protein>
    <submittedName>
        <fullName evidence="1">Uncharacterized protein</fullName>
    </submittedName>
</protein>
<comment type="caution">
    <text evidence="1">The sequence shown here is derived from an EMBL/GenBank/DDBJ whole genome shotgun (WGS) entry which is preliminary data.</text>
</comment>
<dbReference type="AlphaFoldDB" id="A0A4Y9LL52"/>
<evidence type="ECO:0000313" key="1">
    <source>
        <dbReference type="EMBL" id="TFV44278.1"/>
    </source>
</evidence>